<dbReference type="PANTHER" id="PTHR43053:SF3">
    <property type="entry name" value="ALPHA-GALACTOSIDASE C-RELATED"/>
    <property type="match status" value="1"/>
</dbReference>
<dbReference type="InterPro" id="IPR002252">
    <property type="entry name" value="Glyco_hydro_36"/>
</dbReference>
<accession>A0ABS5KJW8</accession>
<dbReference type="InterPro" id="IPR013785">
    <property type="entry name" value="Aldolase_TIM"/>
</dbReference>
<keyword evidence="1" id="KW-0378">Hydrolase</keyword>
<dbReference type="EMBL" id="JAAFYZ010000011">
    <property type="protein sequence ID" value="MBS2546295.1"/>
    <property type="molecule type" value="Genomic_DNA"/>
</dbReference>
<dbReference type="InterPro" id="IPR050985">
    <property type="entry name" value="Alpha-glycosidase_related"/>
</dbReference>
<organism evidence="3 4">
    <name type="scientific">Catenulispora pinistramenti</name>
    <dbReference type="NCBI Taxonomy" id="2705254"/>
    <lineage>
        <taxon>Bacteria</taxon>
        <taxon>Bacillati</taxon>
        <taxon>Actinomycetota</taxon>
        <taxon>Actinomycetes</taxon>
        <taxon>Catenulisporales</taxon>
        <taxon>Catenulisporaceae</taxon>
        <taxon>Catenulispora</taxon>
    </lineage>
</organism>
<evidence type="ECO:0000256" key="2">
    <source>
        <dbReference type="ARBA" id="ARBA00023295"/>
    </source>
</evidence>
<dbReference type="Pfam" id="PF02065">
    <property type="entry name" value="Melibiase"/>
    <property type="match status" value="1"/>
</dbReference>
<name>A0ABS5KJW8_9ACTN</name>
<dbReference type="CDD" id="cd14791">
    <property type="entry name" value="GH36"/>
    <property type="match status" value="1"/>
</dbReference>
<protein>
    <submittedName>
        <fullName evidence="3">Alpha-galactosidase</fullName>
    </submittedName>
</protein>
<sequence length="604" mass="64512">MMAPLTDRRHLWNDGSALEVHGVVVTRLTPGPAPVLTAELGGGVAELAGGADQTTLVRLDVPLGGAVGYWHPAAGWDRHLAADWMTGWRAIGLADSAPLGCLYDGSANTLLAYATDRLVATTHLKFGLGERTGRFGIWLAMDLEPGEVCRIRIAEPGRSHADTLRELARWQSPETGLPVPDAGRTPTYSTWYSYHQDVNAAAIEAEAELAAEAGCGLLILDDGWQRGGTGGGYSGCGDWEPDADKFPDFAAHVAEIHATGLKYMAWIAPLLLGQDSAARAALAGFAPHARPEWGCHVLDPRHAEVRAFVVDSCARLVQSYGLDGLKIDFLDSASAYASGTHAEAGNTADPVPTGEPAAEGWIPDVGTAMRVMLAALRGRLHAALGTDFLIEFRQPYTGPAMLEYGNLLRASDCPADAVANRVKSLDLALLAPDVAIHSDMLMWDASAPAEQAARQLLAVLHTIPQISMRLADLPAEHRAMIAFWLGFWRDRRDLLTRGPVLAGRPDELYPLTTVTDAERAVAVLHTVNHLVPLDLSGLREAAVVNATDSGRVVLDLRHQSAVRLTVSDACGRTIREEHTRLALGPSSVAVPPSGLCLITPITEV</sequence>
<dbReference type="RefSeq" id="WP_212007945.1">
    <property type="nucleotide sequence ID" value="NZ_JAAFYZ010000011.1"/>
</dbReference>
<dbReference type="PANTHER" id="PTHR43053">
    <property type="entry name" value="GLYCOSIDASE FAMILY 31"/>
    <property type="match status" value="1"/>
</dbReference>
<dbReference type="InterPro" id="IPR017853">
    <property type="entry name" value="GH"/>
</dbReference>
<gene>
    <name evidence="3" type="ORF">KGQ19_05395</name>
</gene>
<dbReference type="Gene3D" id="3.20.20.70">
    <property type="entry name" value="Aldolase class I"/>
    <property type="match status" value="1"/>
</dbReference>
<dbReference type="SUPFAM" id="SSF51445">
    <property type="entry name" value="(Trans)glycosidases"/>
    <property type="match status" value="1"/>
</dbReference>
<evidence type="ECO:0000313" key="3">
    <source>
        <dbReference type="EMBL" id="MBS2546295.1"/>
    </source>
</evidence>
<proteinExistence type="predicted"/>
<reference evidence="3 4" key="1">
    <citation type="submission" date="2020-02" db="EMBL/GenBank/DDBJ databases">
        <title>Acidophilic actinobacteria isolated from forest soil.</title>
        <authorList>
            <person name="Golinska P."/>
        </authorList>
    </citation>
    <scope>NUCLEOTIDE SEQUENCE [LARGE SCALE GENOMIC DNA]</scope>
    <source>
        <strain evidence="3 4">NL8</strain>
    </source>
</reference>
<dbReference type="Proteomes" id="UP000730482">
    <property type="component" value="Unassembled WGS sequence"/>
</dbReference>
<evidence type="ECO:0000313" key="4">
    <source>
        <dbReference type="Proteomes" id="UP000730482"/>
    </source>
</evidence>
<keyword evidence="2" id="KW-0326">Glycosidase</keyword>
<comment type="caution">
    <text evidence="3">The sequence shown here is derived from an EMBL/GenBank/DDBJ whole genome shotgun (WGS) entry which is preliminary data.</text>
</comment>
<keyword evidence="4" id="KW-1185">Reference proteome</keyword>
<evidence type="ECO:0000256" key="1">
    <source>
        <dbReference type="ARBA" id="ARBA00022801"/>
    </source>
</evidence>